<feature type="non-terminal residue" evidence="1">
    <location>
        <position position="1"/>
    </location>
</feature>
<dbReference type="Proteomes" id="UP001642360">
    <property type="component" value="Unassembled WGS sequence"/>
</dbReference>
<evidence type="ECO:0000313" key="2">
    <source>
        <dbReference type="Proteomes" id="UP001642360"/>
    </source>
</evidence>
<dbReference type="EMBL" id="CAUOFW020002506">
    <property type="protein sequence ID" value="CAK9154311.1"/>
    <property type="molecule type" value="Genomic_DNA"/>
</dbReference>
<sequence length="55" mass="6386">CYSKIRADEIISNSKSKAHIYELKEKTKSLQDKASFLESEYKGLLESKKCLEFNL</sequence>
<reference evidence="1 2" key="1">
    <citation type="submission" date="2024-02" db="EMBL/GenBank/DDBJ databases">
        <authorList>
            <person name="Vignale AGUSTIN F."/>
            <person name="Sosa J E."/>
            <person name="Modenutti C."/>
        </authorList>
    </citation>
    <scope>NUCLEOTIDE SEQUENCE [LARGE SCALE GENOMIC DNA]</scope>
</reference>
<comment type="caution">
    <text evidence="1">The sequence shown here is derived from an EMBL/GenBank/DDBJ whole genome shotgun (WGS) entry which is preliminary data.</text>
</comment>
<protein>
    <submittedName>
        <fullName evidence="1">Uncharacterized protein</fullName>
    </submittedName>
</protein>
<keyword evidence="2" id="KW-1185">Reference proteome</keyword>
<accession>A0ABC8SAR7</accession>
<feature type="non-terminal residue" evidence="1">
    <location>
        <position position="55"/>
    </location>
</feature>
<gene>
    <name evidence="1" type="ORF">ILEXP_LOCUS22625</name>
</gene>
<evidence type="ECO:0000313" key="1">
    <source>
        <dbReference type="EMBL" id="CAK9154311.1"/>
    </source>
</evidence>
<organism evidence="1 2">
    <name type="scientific">Ilex paraguariensis</name>
    <name type="common">yerba mate</name>
    <dbReference type="NCBI Taxonomy" id="185542"/>
    <lineage>
        <taxon>Eukaryota</taxon>
        <taxon>Viridiplantae</taxon>
        <taxon>Streptophyta</taxon>
        <taxon>Embryophyta</taxon>
        <taxon>Tracheophyta</taxon>
        <taxon>Spermatophyta</taxon>
        <taxon>Magnoliopsida</taxon>
        <taxon>eudicotyledons</taxon>
        <taxon>Gunneridae</taxon>
        <taxon>Pentapetalae</taxon>
        <taxon>asterids</taxon>
        <taxon>campanulids</taxon>
        <taxon>Aquifoliales</taxon>
        <taxon>Aquifoliaceae</taxon>
        <taxon>Ilex</taxon>
    </lineage>
</organism>
<name>A0ABC8SAR7_9AQUA</name>
<proteinExistence type="predicted"/>
<dbReference type="AlphaFoldDB" id="A0ABC8SAR7"/>